<dbReference type="Gene3D" id="3.20.20.30">
    <property type="entry name" value="Luciferase-like domain"/>
    <property type="match status" value="1"/>
</dbReference>
<proteinExistence type="predicted"/>
<evidence type="ECO:0000256" key="1">
    <source>
        <dbReference type="ARBA" id="ARBA00007789"/>
    </source>
</evidence>
<dbReference type="AlphaFoldDB" id="A0A2Z6T8Y9"/>
<dbReference type="NCBIfam" id="TIGR03558">
    <property type="entry name" value="oxido_grp_1"/>
    <property type="match status" value="1"/>
</dbReference>
<evidence type="ECO:0000259" key="2">
    <source>
        <dbReference type="Pfam" id="PF00296"/>
    </source>
</evidence>
<dbReference type="InterPro" id="IPR036661">
    <property type="entry name" value="Luciferase-like_sf"/>
</dbReference>
<feature type="domain" description="Luciferase-like" evidence="2">
    <location>
        <begin position="1"/>
        <end position="314"/>
    </location>
</feature>
<dbReference type="Pfam" id="PF00296">
    <property type="entry name" value="Bac_luciferase"/>
    <property type="match status" value="1"/>
</dbReference>
<reference evidence="4" key="1">
    <citation type="submission" date="2018-03" db="EMBL/GenBank/DDBJ databases">
        <title>New taxa in the Lactobacillus gasseri group.</title>
        <authorList>
            <person name="Tanizawa Y."/>
            <person name="Tohno M."/>
            <person name="Endo A."/>
            <person name="Arita M."/>
        </authorList>
    </citation>
    <scope>NUCLEOTIDE SEQUENCE [LARGE SCALE GENOMIC DNA]</scope>
    <source>
        <strain evidence="4">DSM 24759</strain>
    </source>
</reference>
<name>A0A2Z6T8Y9_9LACO</name>
<dbReference type="GO" id="GO:0005829">
    <property type="term" value="C:cytosol"/>
    <property type="evidence" value="ECO:0007669"/>
    <property type="project" value="TreeGrafter"/>
</dbReference>
<sequence>MKVSILNLAPLRKDNKYREAIENMIELAQKAEELGYERYWIAEHHNSKSFASSATQILIDQTLAATKKIRVGSGGVMLPNHSPYIVAEQYGTLATLYPDRVDLGLGRAPGTDMETAQALRRTERTADFPNEVEELAGYFEDINEVHAYPAAGVKVPIYILGSSTDSAHLAAKLGLPYAFASHFAPGMLIEAVKIYRDEFKPSKVLDKPYVIVGANAYLADTNEEAKRLSTTQTQAFADLVSNNLRPLQPPVDNDEMVWDKVREADTANVPNFGPVKFNADDLIRRKKQVADNMARVTFIGDKETVKKQINYLQEQVQFEELMINSYIYDIKAQYHSFKLLKEVIETL</sequence>
<keyword evidence="4" id="KW-1185">Reference proteome</keyword>
<dbReference type="RefSeq" id="WP_117118285.1">
    <property type="nucleotide sequence ID" value="NZ_BFBY01000005.1"/>
</dbReference>
<comment type="caution">
    <text evidence="3">The sequence shown here is derived from an EMBL/GenBank/DDBJ whole genome shotgun (WGS) entry which is preliminary data.</text>
</comment>
<dbReference type="PANTHER" id="PTHR30137:SF6">
    <property type="entry name" value="LUCIFERASE-LIKE MONOOXYGENASE"/>
    <property type="match status" value="1"/>
</dbReference>
<evidence type="ECO:0000313" key="4">
    <source>
        <dbReference type="Proteomes" id="UP000257317"/>
    </source>
</evidence>
<dbReference type="EMBL" id="BFBY01000005">
    <property type="protein sequence ID" value="GBG04948.1"/>
    <property type="molecule type" value="Genomic_DNA"/>
</dbReference>
<dbReference type="OrthoDB" id="9780518at2"/>
<dbReference type="InterPro" id="IPR050766">
    <property type="entry name" value="Bact_Lucif_Oxidored"/>
</dbReference>
<organism evidence="3 4">
    <name type="scientific">Lactobacillus rodentium</name>
    <dbReference type="NCBI Taxonomy" id="947835"/>
    <lineage>
        <taxon>Bacteria</taxon>
        <taxon>Bacillati</taxon>
        <taxon>Bacillota</taxon>
        <taxon>Bacilli</taxon>
        <taxon>Lactobacillales</taxon>
        <taxon>Lactobacillaceae</taxon>
        <taxon>Lactobacillus</taxon>
    </lineage>
</organism>
<dbReference type="PANTHER" id="PTHR30137">
    <property type="entry name" value="LUCIFERASE-LIKE MONOOXYGENASE"/>
    <property type="match status" value="1"/>
</dbReference>
<dbReference type="InterPro" id="IPR011251">
    <property type="entry name" value="Luciferase-like_dom"/>
</dbReference>
<dbReference type="SUPFAM" id="SSF51679">
    <property type="entry name" value="Bacterial luciferase-like"/>
    <property type="match status" value="1"/>
</dbReference>
<gene>
    <name evidence="3" type="ORF">LrDSM24759_08620</name>
</gene>
<accession>A0A2Z6T8Y9</accession>
<dbReference type="InterPro" id="IPR019949">
    <property type="entry name" value="CmoO-like"/>
</dbReference>
<protein>
    <recommendedName>
        <fullName evidence="2">Luciferase-like domain-containing protein</fullName>
    </recommendedName>
</protein>
<dbReference type="GO" id="GO:0016705">
    <property type="term" value="F:oxidoreductase activity, acting on paired donors, with incorporation or reduction of molecular oxygen"/>
    <property type="evidence" value="ECO:0007669"/>
    <property type="project" value="InterPro"/>
</dbReference>
<comment type="similarity">
    <text evidence="1">To bacterial alkanal monooxygenase alpha and beta chains.</text>
</comment>
<evidence type="ECO:0000313" key="3">
    <source>
        <dbReference type="EMBL" id="GBG04948.1"/>
    </source>
</evidence>
<dbReference type="Proteomes" id="UP000257317">
    <property type="component" value="Unassembled WGS sequence"/>
</dbReference>